<reference evidence="2 3" key="1">
    <citation type="submission" date="2019-12" db="EMBL/GenBank/DDBJ databases">
        <title>Genomic-based taxomic classification of the family Erythrobacteraceae.</title>
        <authorList>
            <person name="Xu L."/>
        </authorList>
    </citation>
    <scope>NUCLEOTIDE SEQUENCE [LARGE SCALE GENOMIC DNA]</scope>
    <source>
        <strain evidence="2 3">MCCC 1A09962</strain>
    </source>
</reference>
<evidence type="ECO:0000313" key="2">
    <source>
        <dbReference type="EMBL" id="MXO85233.1"/>
    </source>
</evidence>
<proteinExistence type="predicted"/>
<dbReference type="InterPro" id="IPR025048">
    <property type="entry name" value="DUF3987"/>
</dbReference>
<accession>A0A844ZDD8</accession>
<feature type="region of interest" description="Disordered" evidence="1">
    <location>
        <begin position="153"/>
        <end position="174"/>
    </location>
</feature>
<comment type="caution">
    <text evidence="2">The sequence shown here is derived from an EMBL/GenBank/DDBJ whole genome shotgun (WGS) entry which is preliminary data.</text>
</comment>
<keyword evidence="3" id="KW-1185">Reference proteome</keyword>
<evidence type="ECO:0000313" key="3">
    <source>
        <dbReference type="Proteomes" id="UP000433104"/>
    </source>
</evidence>
<dbReference type="Pfam" id="PF13148">
    <property type="entry name" value="DUF3987"/>
    <property type="match status" value="1"/>
</dbReference>
<dbReference type="Proteomes" id="UP000433104">
    <property type="component" value="Unassembled WGS sequence"/>
</dbReference>
<evidence type="ECO:0000256" key="1">
    <source>
        <dbReference type="SAM" id="MobiDB-lite"/>
    </source>
</evidence>
<gene>
    <name evidence="2" type="ORF">GRI38_04245</name>
</gene>
<dbReference type="EMBL" id="WTYW01000001">
    <property type="protein sequence ID" value="MXO85233.1"/>
    <property type="molecule type" value="Genomic_DNA"/>
</dbReference>
<protein>
    <submittedName>
        <fullName evidence="2">DUF3987 domain-containing protein</fullName>
    </submittedName>
</protein>
<name>A0A844ZDD8_9SPHN</name>
<organism evidence="2 3">
    <name type="scientific">Parapontixanthobacter aurantiacus</name>
    <dbReference type="NCBI Taxonomy" id="1463599"/>
    <lineage>
        <taxon>Bacteria</taxon>
        <taxon>Pseudomonadati</taxon>
        <taxon>Pseudomonadota</taxon>
        <taxon>Alphaproteobacteria</taxon>
        <taxon>Sphingomonadales</taxon>
        <taxon>Erythrobacteraceae</taxon>
        <taxon>Parapontixanthobacter</taxon>
    </lineage>
</organism>
<dbReference type="OrthoDB" id="5453446at2"/>
<dbReference type="AlphaFoldDB" id="A0A844ZDD8"/>
<sequence length="502" mass="55209">MKAAYENAEVISIWPQADMSVLNEGRRSPVAMPADLFGPAWPLLVTVAEGVCTAPDYPGMALLASCASLIGGKRRIRPYDTAAWSEPCILWCGAVGDPSSRKSPALDQITAPLRTLEQAKADDHKDALREFQERSEWNKQTRKRWQDEVAEAIKNGLDKPKMPEDAEDPEEPHRRRTLTMDSTPEALGAILQGNPQGVLSFRDELAGWLTSHERYSPGGREFWLEAYGGRPFVIDRKGTKGPISIPFNGVSVLGGIQPAKMADALLSSPDDGLVARFLWAWPDKVPSVRRPREAADLGRLQRAYERLDSLSWAKTAEGANIALTLPLAPPAADLFEAWQADNAAIDQDASALFKSFVGKMDGAVLRLALVGEFISWAFSDDPEPSEVSAYALAAAARFVDDYAKPMSERVYGDAALPAVERHAALLARYIRRYQFKTINLRTLKQSPHKSRLSALRQGDTMRAAAEYLVDAGWLQPAPRREGDTTGRTSLDFAVNPQVLEAE</sequence>